<evidence type="ECO:0000256" key="8">
    <source>
        <dbReference type="ARBA" id="ARBA00022598"/>
    </source>
</evidence>
<evidence type="ECO:0000256" key="21">
    <source>
        <dbReference type="PIRNR" id="PIRNR001563"/>
    </source>
</evidence>
<evidence type="ECO:0000256" key="16">
    <source>
        <dbReference type="ARBA" id="ARBA00032510"/>
    </source>
</evidence>
<keyword evidence="12" id="KW-0460">Magnesium</keyword>
<dbReference type="Gene3D" id="3.40.1190.10">
    <property type="entry name" value="Mur-like, catalytic domain"/>
    <property type="match status" value="1"/>
</dbReference>
<sequence>MRFARLDDWLRWLETQHPREIDLGLERVAAVAKALNISLSMPVLTVAGTNGKGSCVALAAAILSAEGYRVGTYTSPHLVDYNERIVIAGERVADAPLIAAFAAIDAARGEISLSYFEFGTLAALWLFQDAALDAVVLEIGLGGRLDAVNIVDADVAIVSSIAIDHEAWLGSDREVIAREKAGVFRAGHAAVVGDLDPPKSLLAYGREIGAKMLCRGHDFSFIDAGHQWQWRGVGAGGEAIKYLDLPVPRILLDNAAAVLQALQYLDLAVSEASLRQGLALASVPGRCQHFVVNGVDIVLDVAHNPAAVVTLRQHLQTRPVSGRCQGVFAVMADKAIAEMIGILEPCFDNWVLATLAGNGRAASAEYVAALLAEQLIEPVDVGGTVAESVERGLAESRPGDRLVIFGSFFTVAEAMTYLSAHEGFALNSAMAGRGNTL</sequence>
<dbReference type="NCBIfam" id="TIGR01499">
    <property type="entry name" value="folC"/>
    <property type="match status" value="1"/>
</dbReference>
<evidence type="ECO:0000256" key="5">
    <source>
        <dbReference type="ARBA" id="ARBA00013023"/>
    </source>
</evidence>
<dbReference type="InterPro" id="IPR001645">
    <property type="entry name" value="Folylpolyglutamate_synth"/>
</dbReference>
<evidence type="ECO:0000256" key="2">
    <source>
        <dbReference type="ARBA" id="ARBA00004799"/>
    </source>
</evidence>
<dbReference type="Pfam" id="PF02875">
    <property type="entry name" value="Mur_ligase_C"/>
    <property type="match status" value="1"/>
</dbReference>
<comment type="function">
    <text evidence="1">Functions in two distinct reactions of the de novo folate biosynthetic pathway. Catalyzes the addition of a glutamate residue to dihydropteroate (7,8-dihydropteroate or H2Pte) to form dihydrofolate (7,8-dihydrofolate monoglutamate or H2Pte-Glu). Also catalyzes successive additions of L-glutamate to tetrahydrofolate or 10-formyltetrahydrofolate or 5,10-methylenetetrahydrofolate, leading to folylpolyglutamate derivatives.</text>
</comment>
<comment type="catalytic activity">
    <reaction evidence="19">
        <text>(6R)-5,10-methylenetetrahydrofolyl-(gamma-L-Glu)(n) + L-glutamate + ATP = (6R)-5,10-methylenetetrahydrofolyl-(gamma-L-Glu)(n+1) + ADP + phosphate + H(+)</text>
        <dbReference type="Rhea" id="RHEA:51912"/>
        <dbReference type="Rhea" id="RHEA-COMP:13257"/>
        <dbReference type="Rhea" id="RHEA-COMP:13258"/>
        <dbReference type="ChEBI" id="CHEBI:15378"/>
        <dbReference type="ChEBI" id="CHEBI:29985"/>
        <dbReference type="ChEBI" id="CHEBI:30616"/>
        <dbReference type="ChEBI" id="CHEBI:43474"/>
        <dbReference type="ChEBI" id="CHEBI:136572"/>
        <dbReference type="ChEBI" id="CHEBI:456216"/>
        <dbReference type="EC" id="6.3.2.17"/>
    </reaction>
</comment>
<evidence type="ECO:0000256" key="7">
    <source>
        <dbReference type="ARBA" id="ARBA00019357"/>
    </source>
</evidence>
<dbReference type="EMBL" id="BAABDM010000001">
    <property type="protein sequence ID" value="GAA4084114.1"/>
    <property type="molecule type" value="Genomic_DNA"/>
</dbReference>
<evidence type="ECO:0000256" key="1">
    <source>
        <dbReference type="ARBA" id="ARBA00002714"/>
    </source>
</evidence>
<evidence type="ECO:0000256" key="11">
    <source>
        <dbReference type="ARBA" id="ARBA00022840"/>
    </source>
</evidence>
<dbReference type="PANTHER" id="PTHR11136:SF0">
    <property type="entry name" value="DIHYDROFOLATE SYNTHETASE-RELATED"/>
    <property type="match status" value="1"/>
</dbReference>
<evidence type="ECO:0000256" key="10">
    <source>
        <dbReference type="ARBA" id="ARBA00022741"/>
    </source>
</evidence>
<comment type="similarity">
    <text evidence="4 21">Belongs to the folylpolyglutamate synthase family.</text>
</comment>
<dbReference type="EC" id="6.3.2.17" evidence="6"/>
<dbReference type="InterPro" id="IPR036615">
    <property type="entry name" value="Mur_ligase_C_dom_sf"/>
</dbReference>
<evidence type="ECO:0000256" key="17">
    <source>
        <dbReference type="ARBA" id="ARBA00047493"/>
    </source>
</evidence>
<comment type="catalytic activity">
    <reaction evidence="18">
        <text>10-formyltetrahydrofolyl-(gamma-L-Glu)(n) + L-glutamate + ATP = 10-formyltetrahydrofolyl-(gamma-L-Glu)(n+1) + ADP + phosphate + H(+)</text>
        <dbReference type="Rhea" id="RHEA:51904"/>
        <dbReference type="Rhea" id="RHEA-COMP:13088"/>
        <dbReference type="Rhea" id="RHEA-COMP:14300"/>
        <dbReference type="ChEBI" id="CHEBI:15378"/>
        <dbReference type="ChEBI" id="CHEBI:29985"/>
        <dbReference type="ChEBI" id="CHEBI:30616"/>
        <dbReference type="ChEBI" id="CHEBI:43474"/>
        <dbReference type="ChEBI" id="CHEBI:134413"/>
        <dbReference type="ChEBI" id="CHEBI:456216"/>
        <dbReference type="EC" id="6.3.2.17"/>
    </reaction>
</comment>
<evidence type="ECO:0000256" key="3">
    <source>
        <dbReference type="ARBA" id="ARBA00005150"/>
    </source>
</evidence>
<evidence type="ECO:0000256" key="14">
    <source>
        <dbReference type="ARBA" id="ARBA00030048"/>
    </source>
</evidence>
<evidence type="ECO:0000256" key="18">
    <source>
        <dbReference type="ARBA" id="ARBA00047808"/>
    </source>
</evidence>
<comment type="catalytic activity">
    <reaction evidence="20">
        <text>7,8-dihydropteroate + L-glutamate + ATP = 7,8-dihydrofolate + ADP + phosphate + H(+)</text>
        <dbReference type="Rhea" id="RHEA:23584"/>
        <dbReference type="ChEBI" id="CHEBI:15378"/>
        <dbReference type="ChEBI" id="CHEBI:17839"/>
        <dbReference type="ChEBI" id="CHEBI:29985"/>
        <dbReference type="ChEBI" id="CHEBI:30616"/>
        <dbReference type="ChEBI" id="CHEBI:43474"/>
        <dbReference type="ChEBI" id="CHEBI:57451"/>
        <dbReference type="ChEBI" id="CHEBI:456216"/>
        <dbReference type="EC" id="6.3.2.12"/>
    </reaction>
</comment>
<keyword evidence="9" id="KW-0479">Metal-binding</keyword>
<evidence type="ECO:0000313" key="23">
    <source>
        <dbReference type="EMBL" id="GAA4084114.1"/>
    </source>
</evidence>
<dbReference type="NCBIfam" id="NF008101">
    <property type="entry name" value="PRK10846.1"/>
    <property type="match status" value="1"/>
</dbReference>
<evidence type="ECO:0000256" key="4">
    <source>
        <dbReference type="ARBA" id="ARBA00008276"/>
    </source>
</evidence>
<keyword evidence="10 21" id="KW-0547">Nucleotide-binding</keyword>
<comment type="pathway">
    <text evidence="2">Cofactor biosynthesis; tetrahydrofolate biosynthesis; 7,8-dihydrofolate from 2-amino-4-hydroxy-6-hydroxymethyl-7,8-dihydropteridine diphosphate and 4-aminobenzoate: step 2/2.</text>
</comment>
<proteinExistence type="inferred from homology"/>
<dbReference type="PANTHER" id="PTHR11136">
    <property type="entry name" value="FOLYLPOLYGLUTAMATE SYNTHASE-RELATED"/>
    <property type="match status" value="1"/>
</dbReference>
<evidence type="ECO:0000313" key="24">
    <source>
        <dbReference type="Proteomes" id="UP001500392"/>
    </source>
</evidence>
<dbReference type="Gene3D" id="3.90.190.20">
    <property type="entry name" value="Mur ligase, C-terminal domain"/>
    <property type="match status" value="1"/>
</dbReference>
<dbReference type="Proteomes" id="UP001500392">
    <property type="component" value="Unassembled WGS sequence"/>
</dbReference>
<evidence type="ECO:0000259" key="22">
    <source>
        <dbReference type="Pfam" id="PF02875"/>
    </source>
</evidence>
<evidence type="ECO:0000256" key="9">
    <source>
        <dbReference type="ARBA" id="ARBA00022723"/>
    </source>
</evidence>
<dbReference type="InterPro" id="IPR004101">
    <property type="entry name" value="Mur_ligase_C"/>
</dbReference>
<dbReference type="SUPFAM" id="SSF53244">
    <property type="entry name" value="MurD-like peptide ligases, peptide-binding domain"/>
    <property type="match status" value="1"/>
</dbReference>
<comment type="pathway">
    <text evidence="3">Cofactor biosynthesis; tetrahydrofolylpolyglutamate biosynthesis.</text>
</comment>
<evidence type="ECO:0000256" key="19">
    <source>
        <dbReference type="ARBA" id="ARBA00049035"/>
    </source>
</evidence>
<keyword evidence="13" id="KW-0289">Folate biosynthesis</keyword>
<protein>
    <recommendedName>
        <fullName evidence="7">Dihydrofolate synthase/folylpolyglutamate synthase</fullName>
        <ecNumber evidence="5">6.3.2.12</ecNumber>
        <ecNumber evidence="6">6.3.2.17</ecNumber>
    </recommendedName>
    <alternativeName>
        <fullName evidence="16">Folylpoly-gamma-glutamate synthetase-dihydrofolate synthetase</fullName>
    </alternativeName>
    <alternativeName>
        <fullName evidence="14">Folylpolyglutamate synthetase</fullName>
    </alternativeName>
    <alternativeName>
        <fullName evidence="15">Tetrahydrofolylpolyglutamate synthase</fullName>
    </alternativeName>
</protein>
<dbReference type="RefSeq" id="WP_344932027.1">
    <property type="nucleotide sequence ID" value="NZ_BAABDM010000001.1"/>
</dbReference>
<accession>A0ABP7W9G5</accession>
<evidence type="ECO:0000256" key="13">
    <source>
        <dbReference type="ARBA" id="ARBA00022909"/>
    </source>
</evidence>
<evidence type="ECO:0000256" key="15">
    <source>
        <dbReference type="ARBA" id="ARBA00030592"/>
    </source>
</evidence>
<evidence type="ECO:0000256" key="20">
    <source>
        <dbReference type="ARBA" id="ARBA00049161"/>
    </source>
</evidence>
<keyword evidence="11 21" id="KW-0067">ATP-binding</keyword>
<dbReference type="EC" id="6.3.2.12" evidence="5"/>
<dbReference type="SUPFAM" id="SSF53623">
    <property type="entry name" value="MurD-like peptide ligases, catalytic domain"/>
    <property type="match status" value="1"/>
</dbReference>
<gene>
    <name evidence="23" type="primary">folC</name>
    <name evidence="23" type="ORF">GCM10022414_03530</name>
</gene>
<evidence type="ECO:0000256" key="6">
    <source>
        <dbReference type="ARBA" id="ARBA00013025"/>
    </source>
</evidence>
<reference evidence="24" key="1">
    <citation type="journal article" date="2019" name="Int. J. Syst. Evol. Microbiol.">
        <title>The Global Catalogue of Microorganisms (GCM) 10K type strain sequencing project: providing services to taxonomists for standard genome sequencing and annotation.</title>
        <authorList>
            <consortium name="The Broad Institute Genomics Platform"/>
            <consortium name="The Broad Institute Genome Sequencing Center for Infectious Disease"/>
            <person name="Wu L."/>
            <person name="Ma J."/>
        </authorList>
    </citation>
    <scope>NUCLEOTIDE SEQUENCE [LARGE SCALE GENOMIC DNA]</scope>
    <source>
        <strain evidence="24">JCM 17304</strain>
    </source>
</reference>
<organism evidence="23 24">
    <name type="scientific">Zhongshania borealis</name>
    <dbReference type="NCBI Taxonomy" id="889488"/>
    <lineage>
        <taxon>Bacteria</taxon>
        <taxon>Pseudomonadati</taxon>
        <taxon>Pseudomonadota</taxon>
        <taxon>Gammaproteobacteria</taxon>
        <taxon>Cellvibrionales</taxon>
        <taxon>Spongiibacteraceae</taxon>
        <taxon>Zhongshania</taxon>
    </lineage>
</organism>
<dbReference type="InterPro" id="IPR036565">
    <property type="entry name" value="Mur-like_cat_sf"/>
</dbReference>
<feature type="domain" description="Mur ligase C-terminal" evidence="22">
    <location>
        <begin position="285"/>
        <end position="408"/>
    </location>
</feature>
<comment type="caution">
    <text evidence="23">The sequence shown here is derived from an EMBL/GenBank/DDBJ whole genome shotgun (WGS) entry which is preliminary data.</text>
</comment>
<evidence type="ECO:0000256" key="12">
    <source>
        <dbReference type="ARBA" id="ARBA00022842"/>
    </source>
</evidence>
<keyword evidence="8 21" id="KW-0436">Ligase</keyword>
<comment type="catalytic activity">
    <reaction evidence="17">
        <text>(6S)-5,6,7,8-tetrahydrofolyl-(gamma-L-Glu)(n) + L-glutamate + ATP = (6S)-5,6,7,8-tetrahydrofolyl-(gamma-L-Glu)(n+1) + ADP + phosphate + H(+)</text>
        <dbReference type="Rhea" id="RHEA:10580"/>
        <dbReference type="Rhea" id="RHEA-COMP:14738"/>
        <dbReference type="Rhea" id="RHEA-COMP:14740"/>
        <dbReference type="ChEBI" id="CHEBI:15378"/>
        <dbReference type="ChEBI" id="CHEBI:29985"/>
        <dbReference type="ChEBI" id="CHEBI:30616"/>
        <dbReference type="ChEBI" id="CHEBI:43474"/>
        <dbReference type="ChEBI" id="CHEBI:141005"/>
        <dbReference type="ChEBI" id="CHEBI:456216"/>
        <dbReference type="EC" id="6.3.2.17"/>
    </reaction>
</comment>
<name>A0ABP7W9G5_9GAMM</name>
<keyword evidence="24" id="KW-1185">Reference proteome</keyword>
<dbReference type="PIRSF" id="PIRSF001563">
    <property type="entry name" value="Folylpolyglu_synth"/>
    <property type="match status" value="1"/>
</dbReference>